<evidence type="ECO:0000256" key="6">
    <source>
        <dbReference type="ARBA" id="ARBA00023136"/>
    </source>
</evidence>
<dbReference type="OrthoDB" id="597657at2"/>
<feature type="domain" description="Methyl-accepting transducer" evidence="11">
    <location>
        <begin position="453"/>
        <end position="682"/>
    </location>
</feature>
<keyword evidence="9" id="KW-0175">Coiled coil</keyword>
<dbReference type="PROSITE" id="PS50111">
    <property type="entry name" value="CHEMOTAXIS_TRANSDUC_2"/>
    <property type="match status" value="1"/>
</dbReference>
<evidence type="ECO:0000259" key="12">
    <source>
        <dbReference type="PROSITE" id="PS50885"/>
    </source>
</evidence>
<evidence type="ECO:0000259" key="11">
    <source>
        <dbReference type="PROSITE" id="PS50111"/>
    </source>
</evidence>
<dbReference type="SUPFAM" id="SSF58104">
    <property type="entry name" value="Methyl-accepting chemotaxis protein (MCP) signaling domain"/>
    <property type="match status" value="1"/>
</dbReference>
<dbReference type="GeneID" id="68879176"/>
<keyword evidence="14" id="KW-1185">Reference proteome</keyword>
<evidence type="ECO:0000256" key="4">
    <source>
        <dbReference type="ARBA" id="ARBA00022692"/>
    </source>
</evidence>
<dbReference type="GO" id="GO:0004888">
    <property type="term" value="F:transmembrane signaling receptor activity"/>
    <property type="evidence" value="ECO:0007669"/>
    <property type="project" value="TreeGrafter"/>
</dbReference>
<evidence type="ECO:0000256" key="3">
    <source>
        <dbReference type="ARBA" id="ARBA00022500"/>
    </source>
</evidence>
<dbReference type="RefSeq" id="WP_058296800.1">
    <property type="nucleotide sequence ID" value="NZ_CAMRXB010000082.1"/>
</dbReference>
<keyword evidence="6 10" id="KW-0472">Membrane</keyword>
<gene>
    <name evidence="13" type="ORF">CQ394_13480</name>
</gene>
<dbReference type="PROSITE" id="PS50885">
    <property type="entry name" value="HAMP"/>
    <property type="match status" value="1"/>
</dbReference>
<evidence type="ECO:0000256" key="9">
    <source>
        <dbReference type="SAM" id="Coils"/>
    </source>
</evidence>
<evidence type="ECO:0000256" key="2">
    <source>
        <dbReference type="ARBA" id="ARBA00022475"/>
    </source>
</evidence>
<dbReference type="CDD" id="cd11386">
    <property type="entry name" value="MCP_signal"/>
    <property type="match status" value="1"/>
</dbReference>
<evidence type="ECO:0000256" key="10">
    <source>
        <dbReference type="SAM" id="Phobius"/>
    </source>
</evidence>
<dbReference type="InterPro" id="IPR033480">
    <property type="entry name" value="sCache_2"/>
</dbReference>
<dbReference type="GO" id="GO:0006935">
    <property type="term" value="P:chemotaxis"/>
    <property type="evidence" value="ECO:0007669"/>
    <property type="project" value="UniProtKB-KW"/>
</dbReference>
<proteinExistence type="inferred from homology"/>
<feature type="domain" description="HAMP" evidence="12">
    <location>
        <begin position="351"/>
        <end position="403"/>
    </location>
</feature>
<evidence type="ECO:0000256" key="8">
    <source>
        <dbReference type="PROSITE-ProRule" id="PRU00284"/>
    </source>
</evidence>
<dbReference type="Gene3D" id="3.30.450.20">
    <property type="entry name" value="PAS domain"/>
    <property type="match status" value="1"/>
</dbReference>
<sequence>MKKFFKVNIENEKSIKRKLLKIVLPIIIGGLVILTLGTYLSINSFVKSELIDSMSARQKESTEGINLWLKSRLAEVQETTYSPILKDIANSGVDLDLSDEETINTIDKINLSRWNFVNAEYPNEYSAIHIMSTLSKEQWKDASNGDKLEARYYNVAKGESATSPWAKGIIEEAFSKYSSTGEPYDTIFKPSYSEAYDKNMVMMVSWVKDDKNQVKLGAAASLAIESIEQKVNSLKYGKKGYSMLIAEDGTFIVHPNSEYPLKVNINDVDDKEIHKLAENISSEKSKVVELGYGLNKKVAFCEQVETTGWTVINIVDQNELFSSVNKVMMFILIIAVILVVGLSRAIYKISNKLLNPIDDICIFADKVSQGNLSELIEIKSDDEIGKVAEAFNNTIKNLRDYISEIDKTLDNVAKGNFDINIEYEYKGDFINIKKSLINIISSMNETFKEIKEATVQVKGGSEQVASTAQTLSQGAAEQASGIEELTASIGEINEEVQNSANNAKDTNKIAYDLGEQIQGSNEKMKEMLYAMNEIENSSRNIKEVITTIDSIAEQTNLLALNAAIEAARAGEAGKGFAVVAEEVRKLAEESSKAVKNTAELIEGSMKSVENGKVIADTTAMSLVEVVDYTKNVVELVNNITKSLEEQALSIKQINGGIDQIADVVQSNSAISEESAAASEELSAQAENLENMINRFKLKNI</sequence>
<evidence type="ECO:0000313" key="13">
    <source>
        <dbReference type="EMBL" id="PEG32658.1"/>
    </source>
</evidence>
<dbReference type="AlphaFoldDB" id="A0A2A7MNF7"/>
<keyword evidence="5 10" id="KW-1133">Transmembrane helix</keyword>
<dbReference type="InterPro" id="IPR004089">
    <property type="entry name" value="MCPsignal_dom"/>
</dbReference>
<dbReference type="Pfam" id="PF00015">
    <property type="entry name" value="MCPsignal"/>
    <property type="match status" value="1"/>
</dbReference>
<dbReference type="Pfam" id="PF17200">
    <property type="entry name" value="sCache_2"/>
    <property type="match status" value="1"/>
</dbReference>
<dbReference type="GO" id="GO:0005886">
    <property type="term" value="C:plasma membrane"/>
    <property type="evidence" value="ECO:0007669"/>
    <property type="project" value="UniProtKB-SubCell"/>
</dbReference>
<dbReference type="PANTHER" id="PTHR43531:SF11">
    <property type="entry name" value="METHYL-ACCEPTING CHEMOTAXIS PROTEIN 3"/>
    <property type="match status" value="1"/>
</dbReference>
<feature type="transmembrane region" description="Helical" evidence="10">
    <location>
        <begin position="20"/>
        <end position="42"/>
    </location>
</feature>
<dbReference type="Pfam" id="PF18947">
    <property type="entry name" value="HAMP_2"/>
    <property type="match status" value="1"/>
</dbReference>
<dbReference type="SMART" id="SM00304">
    <property type="entry name" value="HAMP"/>
    <property type="match status" value="1"/>
</dbReference>
<dbReference type="SMART" id="SM00283">
    <property type="entry name" value="MA"/>
    <property type="match status" value="1"/>
</dbReference>
<dbReference type="EMBL" id="PDCJ01000001">
    <property type="protein sequence ID" value="PEG32658.1"/>
    <property type="molecule type" value="Genomic_DNA"/>
</dbReference>
<evidence type="ECO:0000313" key="14">
    <source>
        <dbReference type="Proteomes" id="UP000220840"/>
    </source>
</evidence>
<keyword evidence="8" id="KW-0807">Transducer</keyword>
<reference evidence="13 14" key="1">
    <citation type="submission" date="2017-10" db="EMBL/GenBank/DDBJ databases">
        <title>Effective Description of Clostridium neonatale sp. nov. linked to necrotizing enterocolitis in neonates and a clarification of species assignable to the genus Clostridium (Prazmowski 1880) emend. Lawson and Rainey 2016.</title>
        <authorList>
            <person name="Bernard K."/>
            <person name="Burdz T."/>
            <person name="Wiebe D."/>
            <person name="Balcewich B."/>
            <person name="Alfa M."/>
            <person name="Bernier A.-M."/>
        </authorList>
    </citation>
    <scope>NUCLEOTIDE SEQUENCE [LARGE SCALE GENOMIC DNA]</scope>
    <source>
        <strain evidence="13 14">LCDC99A005</strain>
    </source>
</reference>
<dbReference type="CDD" id="cd12912">
    <property type="entry name" value="PDC2_MCP_like"/>
    <property type="match status" value="1"/>
</dbReference>
<dbReference type="PANTHER" id="PTHR43531">
    <property type="entry name" value="PROTEIN ICFG"/>
    <property type="match status" value="1"/>
</dbReference>
<keyword evidence="3" id="KW-0145">Chemotaxis</keyword>
<protein>
    <submittedName>
        <fullName evidence="13">Methyl-accepting chemotaxis protein</fullName>
    </submittedName>
</protein>
<feature type="coiled-coil region" evidence="9">
    <location>
        <begin position="671"/>
        <end position="698"/>
    </location>
</feature>
<accession>A0A2A7MNF7</accession>
<dbReference type="InterPro" id="IPR003660">
    <property type="entry name" value="HAMP_dom"/>
</dbReference>
<keyword evidence="4 10" id="KW-0812">Transmembrane</keyword>
<comment type="caution">
    <text evidence="13">The sequence shown here is derived from an EMBL/GenBank/DDBJ whole genome shotgun (WGS) entry which is preliminary data.</text>
</comment>
<comment type="subcellular location">
    <subcellularLocation>
        <location evidence="1">Cell membrane</location>
        <topology evidence="1">Multi-pass membrane protein</topology>
    </subcellularLocation>
</comment>
<dbReference type="GO" id="GO:0007165">
    <property type="term" value="P:signal transduction"/>
    <property type="evidence" value="ECO:0007669"/>
    <property type="project" value="UniProtKB-KW"/>
</dbReference>
<evidence type="ECO:0000256" key="1">
    <source>
        <dbReference type="ARBA" id="ARBA00004651"/>
    </source>
</evidence>
<dbReference type="STRING" id="137838.GCA_001458595_04189"/>
<evidence type="ECO:0000256" key="5">
    <source>
        <dbReference type="ARBA" id="ARBA00022989"/>
    </source>
</evidence>
<evidence type="ECO:0000256" key="7">
    <source>
        <dbReference type="ARBA" id="ARBA00029447"/>
    </source>
</evidence>
<dbReference type="Proteomes" id="UP000220840">
    <property type="component" value="Unassembled WGS sequence"/>
</dbReference>
<dbReference type="Gene3D" id="1.10.287.950">
    <property type="entry name" value="Methyl-accepting chemotaxis protein"/>
    <property type="match status" value="1"/>
</dbReference>
<dbReference type="CDD" id="cd06225">
    <property type="entry name" value="HAMP"/>
    <property type="match status" value="1"/>
</dbReference>
<comment type="similarity">
    <text evidence="7">Belongs to the methyl-accepting chemotaxis (MCP) protein family.</text>
</comment>
<feature type="transmembrane region" description="Helical" evidence="10">
    <location>
        <begin position="327"/>
        <end position="347"/>
    </location>
</feature>
<dbReference type="InterPro" id="IPR051310">
    <property type="entry name" value="MCP_chemotaxis"/>
</dbReference>
<name>A0A2A7MNF7_9CLOT</name>
<organism evidence="13 14">
    <name type="scientific">Clostridium neonatale</name>
    <dbReference type="NCBI Taxonomy" id="137838"/>
    <lineage>
        <taxon>Bacteria</taxon>
        <taxon>Bacillati</taxon>
        <taxon>Bacillota</taxon>
        <taxon>Clostridia</taxon>
        <taxon>Eubacteriales</taxon>
        <taxon>Clostridiaceae</taxon>
        <taxon>Clostridium</taxon>
    </lineage>
</organism>
<dbReference type="Gene3D" id="6.10.340.10">
    <property type="match status" value="1"/>
</dbReference>
<keyword evidence="2" id="KW-1003">Cell membrane</keyword>